<name>A0ABV0PRI6_9TELE</name>
<comment type="caution">
    <text evidence="1">The sequence shown here is derived from an EMBL/GenBank/DDBJ whole genome shotgun (WGS) entry which is preliminary data.</text>
</comment>
<gene>
    <name evidence="1" type="ORF">GOODEAATRI_022449</name>
</gene>
<proteinExistence type="predicted"/>
<dbReference type="EMBL" id="JAHRIO010082262">
    <property type="protein sequence ID" value="MEQ2185857.1"/>
    <property type="molecule type" value="Genomic_DNA"/>
</dbReference>
<evidence type="ECO:0000313" key="1">
    <source>
        <dbReference type="EMBL" id="MEQ2185857.1"/>
    </source>
</evidence>
<sequence>MHYLISETLCDTRLIRDKGCMVSHTNLCGQGVDPVYQQRKSWRGRINEFVVTRMQDSAPSCFYCSYHIYTVSPLCLTSYQGNKLMVSAPTCVNLEFRCLGLGAFSFQHLMMNTDKNSHWLILAVPSRTNPFTSNLY</sequence>
<evidence type="ECO:0000313" key="2">
    <source>
        <dbReference type="Proteomes" id="UP001476798"/>
    </source>
</evidence>
<dbReference type="Proteomes" id="UP001476798">
    <property type="component" value="Unassembled WGS sequence"/>
</dbReference>
<keyword evidence="2" id="KW-1185">Reference proteome</keyword>
<accession>A0ABV0PRI6</accession>
<organism evidence="1 2">
    <name type="scientific">Goodea atripinnis</name>
    <dbReference type="NCBI Taxonomy" id="208336"/>
    <lineage>
        <taxon>Eukaryota</taxon>
        <taxon>Metazoa</taxon>
        <taxon>Chordata</taxon>
        <taxon>Craniata</taxon>
        <taxon>Vertebrata</taxon>
        <taxon>Euteleostomi</taxon>
        <taxon>Actinopterygii</taxon>
        <taxon>Neopterygii</taxon>
        <taxon>Teleostei</taxon>
        <taxon>Neoteleostei</taxon>
        <taxon>Acanthomorphata</taxon>
        <taxon>Ovalentaria</taxon>
        <taxon>Atherinomorphae</taxon>
        <taxon>Cyprinodontiformes</taxon>
        <taxon>Goodeidae</taxon>
        <taxon>Goodea</taxon>
    </lineage>
</organism>
<reference evidence="1 2" key="1">
    <citation type="submission" date="2021-06" db="EMBL/GenBank/DDBJ databases">
        <authorList>
            <person name="Palmer J.M."/>
        </authorList>
    </citation>
    <scope>NUCLEOTIDE SEQUENCE [LARGE SCALE GENOMIC DNA]</scope>
    <source>
        <strain evidence="1 2">GA_2019</strain>
        <tissue evidence="1">Muscle</tissue>
    </source>
</reference>
<protein>
    <submittedName>
        <fullName evidence="1">Uncharacterized protein</fullName>
    </submittedName>
</protein>